<dbReference type="Proteomes" id="UP001551695">
    <property type="component" value="Unassembled WGS sequence"/>
</dbReference>
<keyword evidence="5" id="KW-1185">Reference proteome</keyword>
<evidence type="ECO:0000256" key="1">
    <source>
        <dbReference type="SAM" id="MobiDB-lite"/>
    </source>
</evidence>
<evidence type="ECO:0000313" key="5">
    <source>
        <dbReference type="Proteomes" id="UP001551695"/>
    </source>
</evidence>
<dbReference type="Pfam" id="PF26059">
    <property type="entry name" value="DUF8020"/>
    <property type="match status" value="1"/>
</dbReference>
<protein>
    <recommendedName>
        <fullName evidence="3">DUF8020 domain-containing protein</fullName>
    </recommendedName>
</protein>
<feature type="signal peptide" evidence="2">
    <location>
        <begin position="1"/>
        <end position="26"/>
    </location>
</feature>
<dbReference type="InterPro" id="IPR058333">
    <property type="entry name" value="DUF8020"/>
</dbReference>
<comment type="caution">
    <text evidence="4">The sequence shown here is derived from an EMBL/GenBank/DDBJ whole genome shotgun (WGS) entry which is preliminary data.</text>
</comment>
<organism evidence="4 5">
    <name type="scientific">Nocardia aurea</name>
    <dbReference type="NCBI Taxonomy" id="2144174"/>
    <lineage>
        <taxon>Bacteria</taxon>
        <taxon>Bacillati</taxon>
        <taxon>Actinomycetota</taxon>
        <taxon>Actinomycetes</taxon>
        <taxon>Mycobacteriales</taxon>
        <taxon>Nocardiaceae</taxon>
        <taxon>Nocardia</taxon>
    </lineage>
</organism>
<proteinExistence type="predicted"/>
<dbReference type="EMBL" id="JBFAKC010000014">
    <property type="protein sequence ID" value="MEV0711318.1"/>
    <property type="molecule type" value="Genomic_DNA"/>
</dbReference>
<accession>A0ABV3G145</accession>
<gene>
    <name evidence="4" type="ORF">AB0I48_27510</name>
</gene>
<name>A0ABV3G145_9NOCA</name>
<evidence type="ECO:0000259" key="3">
    <source>
        <dbReference type="Pfam" id="PF26059"/>
    </source>
</evidence>
<reference evidence="4 5" key="1">
    <citation type="submission" date="2024-06" db="EMBL/GenBank/DDBJ databases">
        <title>The Natural Products Discovery Center: Release of the First 8490 Sequenced Strains for Exploring Actinobacteria Biosynthetic Diversity.</title>
        <authorList>
            <person name="Kalkreuter E."/>
            <person name="Kautsar S.A."/>
            <person name="Yang D."/>
            <person name="Bader C.D."/>
            <person name="Teijaro C.N."/>
            <person name="Fluegel L."/>
            <person name="Davis C.M."/>
            <person name="Simpson J.R."/>
            <person name="Lauterbach L."/>
            <person name="Steele A.D."/>
            <person name="Gui C."/>
            <person name="Meng S."/>
            <person name="Li G."/>
            <person name="Viehrig K."/>
            <person name="Ye F."/>
            <person name="Su P."/>
            <person name="Kiefer A.F."/>
            <person name="Nichols A."/>
            <person name="Cepeda A.J."/>
            <person name="Yan W."/>
            <person name="Fan B."/>
            <person name="Jiang Y."/>
            <person name="Adhikari A."/>
            <person name="Zheng C.-J."/>
            <person name="Schuster L."/>
            <person name="Cowan T.M."/>
            <person name="Smanski M.J."/>
            <person name="Chevrette M.G."/>
            <person name="De Carvalho L.P.S."/>
            <person name="Shen B."/>
        </authorList>
    </citation>
    <scope>NUCLEOTIDE SEQUENCE [LARGE SCALE GENOMIC DNA]</scope>
    <source>
        <strain evidence="4 5">NPDC050403</strain>
    </source>
</reference>
<dbReference type="RefSeq" id="WP_232839477.1">
    <property type="nucleotide sequence ID" value="NZ_JBEXKW010000047.1"/>
</dbReference>
<sequence length="252" mass="25173">MNLRRTTAAATLVIGAMTVGIGTSHADPAPAPAAEEGINYSVKLVDKVVVATLRGGTFALTQKDGATPDAPKVDVVDVKDDKGNVVISLPLEFDAAGTEIPVKPEVKKDGTVLEVTPQKPANLRLDAPVAPKAVSAQPIASANENQRAQNDFASKFGIGTAIGGFVGTAVGAVIGCVVTLVAGCVPGLVTGAGVGGILGTIAIGGPTLVAAGVELINVMQAEADTTQWSDKKPAEAPKAASGEAPKVADAPK</sequence>
<feature type="domain" description="DUF8020" evidence="3">
    <location>
        <begin position="37"/>
        <end position="119"/>
    </location>
</feature>
<feature type="chain" id="PRO_5045414814" description="DUF8020 domain-containing protein" evidence="2">
    <location>
        <begin position="27"/>
        <end position="252"/>
    </location>
</feature>
<evidence type="ECO:0000313" key="4">
    <source>
        <dbReference type="EMBL" id="MEV0711318.1"/>
    </source>
</evidence>
<keyword evidence="2" id="KW-0732">Signal</keyword>
<evidence type="ECO:0000256" key="2">
    <source>
        <dbReference type="SAM" id="SignalP"/>
    </source>
</evidence>
<feature type="region of interest" description="Disordered" evidence="1">
    <location>
        <begin position="224"/>
        <end position="252"/>
    </location>
</feature>